<keyword evidence="12" id="KW-1185">Reference proteome</keyword>
<feature type="active site" description="Nucleophile" evidence="9">
    <location>
        <position position="128"/>
    </location>
</feature>
<protein>
    <recommendedName>
        <fullName evidence="3 9">Peptide methionine sulfoxide reductase MsrB</fullName>
        <ecNumber evidence="2 9">1.8.4.12</ecNumber>
    </recommendedName>
    <alternativeName>
        <fullName evidence="8 9">Peptide-methionine (R)-S-oxide reductase</fullName>
    </alternativeName>
</protein>
<dbReference type="InterPro" id="IPR028427">
    <property type="entry name" value="Met_Sox_Rdtase_MsrB"/>
</dbReference>
<dbReference type="GO" id="GO:0008270">
    <property type="term" value="F:zinc ion binding"/>
    <property type="evidence" value="ECO:0007669"/>
    <property type="project" value="UniProtKB-UniRule"/>
</dbReference>
<dbReference type="PROSITE" id="PS51790">
    <property type="entry name" value="MSRB"/>
    <property type="match status" value="1"/>
</dbReference>
<dbReference type="PANTHER" id="PTHR10173:SF52">
    <property type="entry name" value="METHIONINE-R-SULFOXIDE REDUCTASE B1"/>
    <property type="match status" value="1"/>
</dbReference>
<evidence type="ECO:0000256" key="8">
    <source>
        <dbReference type="ARBA" id="ARBA00075819"/>
    </source>
</evidence>
<feature type="binding site" evidence="9">
    <location>
        <position position="105"/>
    </location>
    <ligand>
        <name>Zn(2+)</name>
        <dbReference type="ChEBI" id="CHEBI:29105"/>
    </ligand>
</feature>
<comment type="caution">
    <text evidence="11">The sequence shown here is derived from an EMBL/GenBank/DDBJ whole genome shotgun (WGS) entry which is preliminary data.</text>
</comment>
<dbReference type="GO" id="GO:0005737">
    <property type="term" value="C:cytoplasm"/>
    <property type="evidence" value="ECO:0007669"/>
    <property type="project" value="TreeGrafter"/>
</dbReference>
<dbReference type="PANTHER" id="PTHR10173">
    <property type="entry name" value="METHIONINE SULFOXIDE REDUCTASE"/>
    <property type="match status" value="1"/>
</dbReference>
<evidence type="ECO:0000256" key="3">
    <source>
        <dbReference type="ARBA" id="ARBA00021130"/>
    </source>
</evidence>
<evidence type="ECO:0000256" key="1">
    <source>
        <dbReference type="ARBA" id="ARBA00007174"/>
    </source>
</evidence>
<feature type="binding site" evidence="9">
    <location>
        <position position="108"/>
    </location>
    <ligand>
        <name>Zn(2+)</name>
        <dbReference type="ChEBI" id="CHEBI:29105"/>
    </ligand>
</feature>
<evidence type="ECO:0000256" key="4">
    <source>
        <dbReference type="ARBA" id="ARBA00022723"/>
    </source>
</evidence>
<evidence type="ECO:0000313" key="11">
    <source>
        <dbReference type="EMBL" id="KFN41504.1"/>
    </source>
</evidence>
<evidence type="ECO:0000313" key="12">
    <source>
        <dbReference type="Proteomes" id="UP000029393"/>
    </source>
</evidence>
<dbReference type="EMBL" id="AVCK01000065">
    <property type="protein sequence ID" value="KFN41504.1"/>
    <property type="molecule type" value="Genomic_DNA"/>
</dbReference>
<dbReference type="HAMAP" id="MF_01400">
    <property type="entry name" value="MsrB"/>
    <property type="match status" value="1"/>
</dbReference>
<keyword evidence="5 9" id="KW-0862">Zinc</keyword>
<dbReference type="PATRIC" id="fig|1384056.3.peg.2712"/>
<evidence type="ECO:0000256" key="5">
    <source>
        <dbReference type="ARBA" id="ARBA00022833"/>
    </source>
</evidence>
<dbReference type="Pfam" id="PF01641">
    <property type="entry name" value="SelR"/>
    <property type="match status" value="1"/>
</dbReference>
<sequence>MGQHEGTRMAGKIEKTDAEWRAELSPEQYAICRCSETERAFTGKYWNHHGTGTYVCAACRADLFSSVDKYDSGSGWPSYTRPVAAGAVDEHADTSHGMHRVEVRCAACDSHLGHVFPDGPQPTGLRYCINSAALDFRPA</sequence>
<organism evidence="11 12">
    <name type="scientific">Arenimonas metalli CF5-1</name>
    <dbReference type="NCBI Taxonomy" id="1384056"/>
    <lineage>
        <taxon>Bacteria</taxon>
        <taxon>Pseudomonadati</taxon>
        <taxon>Pseudomonadota</taxon>
        <taxon>Gammaproteobacteria</taxon>
        <taxon>Lysobacterales</taxon>
        <taxon>Lysobacteraceae</taxon>
        <taxon>Arenimonas</taxon>
    </lineage>
</organism>
<dbReference type="Proteomes" id="UP000029393">
    <property type="component" value="Unassembled WGS sequence"/>
</dbReference>
<gene>
    <name evidence="9" type="primary">msrB</name>
    <name evidence="11" type="ORF">N787_05980</name>
</gene>
<feature type="binding site" evidence="9">
    <location>
        <position position="56"/>
    </location>
    <ligand>
        <name>Zn(2+)</name>
        <dbReference type="ChEBI" id="CHEBI:29105"/>
    </ligand>
</feature>
<evidence type="ECO:0000259" key="10">
    <source>
        <dbReference type="PROSITE" id="PS51790"/>
    </source>
</evidence>
<dbReference type="GO" id="GO:0030091">
    <property type="term" value="P:protein repair"/>
    <property type="evidence" value="ECO:0007669"/>
    <property type="project" value="InterPro"/>
</dbReference>
<comment type="similarity">
    <text evidence="1 9">Belongs to the MsrB Met sulfoxide reductase family.</text>
</comment>
<evidence type="ECO:0000256" key="6">
    <source>
        <dbReference type="ARBA" id="ARBA00023002"/>
    </source>
</evidence>
<dbReference type="EC" id="1.8.4.12" evidence="2 9"/>
<evidence type="ECO:0000256" key="2">
    <source>
        <dbReference type="ARBA" id="ARBA00012499"/>
    </source>
</evidence>
<reference evidence="11 12" key="1">
    <citation type="submission" date="2013-09" db="EMBL/GenBank/DDBJ databases">
        <title>Genome sequencing of Arenimonas metalli.</title>
        <authorList>
            <person name="Chen F."/>
            <person name="Wang G."/>
        </authorList>
    </citation>
    <scope>NUCLEOTIDE SEQUENCE [LARGE SCALE GENOMIC DNA]</scope>
    <source>
        <strain evidence="11 12">CF5-1</strain>
    </source>
</reference>
<keyword evidence="4 9" id="KW-0479">Metal-binding</keyword>
<dbReference type="Gene3D" id="2.170.150.20">
    <property type="entry name" value="Peptide methionine sulfoxide reductase"/>
    <property type="match status" value="1"/>
</dbReference>
<keyword evidence="6 9" id="KW-0560">Oxidoreductase</keyword>
<dbReference type="NCBIfam" id="TIGR00357">
    <property type="entry name" value="peptide-methionine (R)-S-oxide reductase MsrB"/>
    <property type="match status" value="1"/>
</dbReference>
<dbReference type="AlphaFoldDB" id="A0A091ARB9"/>
<dbReference type="FunFam" id="2.170.150.20:FF:000001">
    <property type="entry name" value="Peptide methionine sulfoxide reductase MsrB"/>
    <property type="match status" value="1"/>
</dbReference>
<feature type="domain" description="MsrB" evidence="10">
    <location>
        <begin position="17"/>
        <end position="139"/>
    </location>
</feature>
<dbReference type="SUPFAM" id="SSF51316">
    <property type="entry name" value="Mss4-like"/>
    <property type="match status" value="1"/>
</dbReference>
<dbReference type="GO" id="GO:0033743">
    <property type="term" value="F:peptide-methionine (R)-S-oxide reductase activity"/>
    <property type="evidence" value="ECO:0007669"/>
    <property type="project" value="UniProtKB-UniRule"/>
</dbReference>
<evidence type="ECO:0000256" key="9">
    <source>
        <dbReference type="HAMAP-Rule" id="MF_01400"/>
    </source>
</evidence>
<dbReference type="RefSeq" id="WP_245594028.1">
    <property type="nucleotide sequence ID" value="NZ_AVCK01000065.1"/>
</dbReference>
<dbReference type="GO" id="GO:0006979">
    <property type="term" value="P:response to oxidative stress"/>
    <property type="evidence" value="ECO:0007669"/>
    <property type="project" value="InterPro"/>
</dbReference>
<name>A0A091ARB9_9GAMM</name>
<dbReference type="eggNOG" id="COG0229">
    <property type="taxonomic scope" value="Bacteria"/>
</dbReference>
<proteinExistence type="inferred from homology"/>
<comment type="cofactor">
    <cofactor evidence="9">
        <name>Zn(2+)</name>
        <dbReference type="ChEBI" id="CHEBI:29105"/>
    </cofactor>
    <text evidence="9">Binds 1 zinc ion per subunit. The zinc ion is important for the structural integrity of the protein.</text>
</comment>
<dbReference type="STRING" id="1384056.N787_05980"/>
<feature type="binding site" evidence="9">
    <location>
        <position position="59"/>
    </location>
    <ligand>
        <name>Zn(2+)</name>
        <dbReference type="ChEBI" id="CHEBI:29105"/>
    </ligand>
</feature>
<accession>A0A091ARB9</accession>
<dbReference type="InterPro" id="IPR011057">
    <property type="entry name" value="Mss4-like_sf"/>
</dbReference>
<evidence type="ECO:0000256" key="7">
    <source>
        <dbReference type="ARBA" id="ARBA00048488"/>
    </source>
</evidence>
<dbReference type="InterPro" id="IPR002579">
    <property type="entry name" value="Met_Sox_Rdtase_MsrB_dom"/>
</dbReference>
<comment type="catalytic activity">
    <reaction evidence="7 9">
        <text>L-methionyl-[protein] + [thioredoxin]-disulfide + H2O = L-methionyl-(R)-S-oxide-[protein] + [thioredoxin]-dithiol</text>
        <dbReference type="Rhea" id="RHEA:24164"/>
        <dbReference type="Rhea" id="RHEA-COMP:10698"/>
        <dbReference type="Rhea" id="RHEA-COMP:10700"/>
        <dbReference type="Rhea" id="RHEA-COMP:12313"/>
        <dbReference type="Rhea" id="RHEA-COMP:12314"/>
        <dbReference type="ChEBI" id="CHEBI:15377"/>
        <dbReference type="ChEBI" id="CHEBI:16044"/>
        <dbReference type="ChEBI" id="CHEBI:29950"/>
        <dbReference type="ChEBI" id="CHEBI:45764"/>
        <dbReference type="ChEBI" id="CHEBI:50058"/>
        <dbReference type="EC" id="1.8.4.12"/>
    </reaction>
</comment>